<name>A0A0R1R0E2_9LACO</name>
<dbReference type="InterPro" id="IPR001638">
    <property type="entry name" value="Solute-binding_3/MltF_N"/>
</dbReference>
<sequence length="279" mass="30534">MMKKFMRSLGLIVALLTLTVVVSACGSKPLSQRNVLKTDRQAKTVTWGVKADTRLFGLLDTKDGKIKGFEIDLATALTKQMLGKDAKAKFIQVTSSTRMPMLKNGNIDAIIATMTNTPERRKQVAFTNTYFYAGQSLLVKKGSSIKNVKDLNRQKGTVLGVVGSDSVENVAKVAPQAKVLQLTDYAQAMTALKSGQGQALTTDNGILYGMSVQNPDYVVTGGTFVSEPYGIAVDKAQTPFRQSVNKALAELRANGEYDRILHKWFHNVKGFDYKEAARE</sequence>
<evidence type="ECO:0000256" key="3">
    <source>
        <dbReference type="ARBA" id="ARBA00022729"/>
    </source>
</evidence>
<keyword evidence="3" id="KW-0732">Signal</keyword>
<keyword evidence="2" id="KW-0813">Transport</keyword>
<protein>
    <submittedName>
        <fullName evidence="6">Amino acid ABC transporter substrate-binding protein</fullName>
    </submittedName>
</protein>
<gene>
    <name evidence="6" type="ORF">FD37_GL000266</name>
</gene>
<dbReference type="PATRIC" id="fig|1423805.4.peg.271"/>
<evidence type="ECO:0000256" key="1">
    <source>
        <dbReference type="ARBA" id="ARBA00010333"/>
    </source>
</evidence>
<dbReference type="Gene3D" id="3.40.190.10">
    <property type="entry name" value="Periplasmic binding protein-like II"/>
    <property type="match status" value="2"/>
</dbReference>
<dbReference type="InterPro" id="IPR051455">
    <property type="entry name" value="Bact_solute-bind_prot3"/>
</dbReference>
<evidence type="ECO:0000313" key="6">
    <source>
        <dbReference type="EMBL" id="KRL46792.1"/>
    </source>
</evidence>
<comment type="similarity">
    <text evidence="1">Belongs to the bacterial solute-binding protein 3 family.</text>
</comment>
<feature type="domain" description="Ionotropic glutamate receptor C-terminal" evidence="5">
    <location>
        <begin position="53"/>
        <end position="267"/>
    </location>
</feature>
<dbReference type="SUPFAM" id="SSF53850">
    <property type="entry name" value="Periplasmic binding protein-like II"/>
    <property type="match status" value="1"/>
</dbReference>
<dbReference type="Pfam" id="PF00497">
    <property type="entry name" value="SBP_bac_3"/>
    <property type="match status" value="1"/>
</dbReference>
<dbReference type="GO" id="GO:0015276">
    <property type="term" value="F:ligand-gated monoatomic ion channel activity"/>
    <property type="evidence" value="ECO:0007669"/>
    <property type="project" value="InterPro"/>
</dbReference>
<evidence type="ECO:0000259" key="4">
    <source>
        <dbReference type="SMART" id="SM00062"/>
    </source>
</evidence>
<dbReference type="SMART" id="SM00079">
    <property type="entry name" value="PBPe"/>
    <property type="match status" value="1"/>
</dbReference>
<organism evidence="6 7">
    <name type="scientific">Levilactobacillus spicheri DSM 15429</name>
    <dbReference type="NCBI Taxonomy" id="1423805"/>
    <lineage>
        <taxon>Bacteria</taxon>
        <taxon>Bacillati</taxon>
        <taxon>Bacillota</taxon>
        <taxon>Bacilli</taxon>
        <taxon>Lactobacillales</taxon>
        <taxon>Lactobacillaceae</taxon>
        <taxon>Levilactobacillus</taxon>
    </lineage>
</organism>
<dbReference type="GO" id="GO:0016020">
    <property type="term" value="C:membrane"/>
    <property type="evidence" value="ECO:0007669"/>
    <property type="project" value="InterPro"/>
</dbReference>
<dbReference type="InterPro" id="IPR001320">
    <property type="entry name" value="Iontro_rcpt_C"/>
</dbReference>
<dbReference type="GO" id="GO:0030288">
    <property type="term" value="C:outer membrane-bounded periplasmic space"/>
    <property type="evidence" value="ECO:0007669"/>
    <property type="project" value="TreeGrafter"/>
</dbReference>
<dbReference type="PANTHER" id="PTHR30085">
    <property type="entry name" value="AMINO ACID ABC TRANSPORTER PERMEASE"/>
    <property type="match status" value="1"/>
</dbReference>
<dbReference type="Proteomes" id="UP000051835">
    <property type="component" value="Unassembled WGS sequence"/>
</dbReference>
<proteinExistence type="inferred from homology"/>
<dbReference type="SMART" id="SM00062">
    <property type="entry name" value="PBPb"/>
    <property type="match status" value="1"/>
</dbReference>
<evidence type="ECO:0000256" key="2">
    <source>
        <dbReference type="ARBA" id="ARBA00022448"/>
    </source>
</evidence>
<reference evidence="6 7" key="1">
    <citation type="journal article" date="2015" name="Genome Announc.">
        <title>Expanding the biotechnology potential of lactobacilli through comparative genomics of 213 strains and associated genera.</title>
        <authorList>
            <person name="Sun Z."/>
            <person name="Harris H.M."/>
            <person name="McCann A."/>
            <person name="Guo C."/>
            <person name="Argimon S."/>
            <person name="Zhang W."/>
            <person name="Yang X."/>
            <person name="Jeffery I.B."/>
            <person name="Cooney J.C."/>
            <person name="Kagawa T.F."/>
            <person name="Liu W."/>
            <person name="Song Y."/>
            <person name="Salvetti E."/>
            <person name="Wrobel A."/>
            <person name="Rasinkangas P."/>
            <person name="Parkhill J."/>
            <person name="Rea M.C."/>
            <person name="O'Sullivan O."/>
            <person name="Ritari J."/>
            <person name="Douillard F.P."/>
            <person name="Paul Ross R."/>
            <person name="Yang R."/>
            <person name="Briner A.E."/>
            <person name="Felis G.E."/>
            <person name="de Vos W.M."/>
            <person name="Barrangou R."/>
            <person name="Klaenhammer T.R."/>
            <person name="Caufield P.W."/>
            <person name="Cui Y."/>
            <person name="Zhang H."/>
            <person name="O'Toole P.W."/>
        </authorList>
    </citation>
    <scope>NUCLEOTIDE SEQUENCE [LARGE SCALE GENOMIC DNA]</scope>
    <source>
        <strain evidence="6 7">DSM 15429</strain>
    </source>
</reference>
<dbReference type="GO" id="GO:0005576">
    <property type="term" value="C:extracellular region"/>
    <property type="evidence" value="ECO:0007669"/>
    <property type="project" value="TreeGrafter"/>
</dbReference>
<dbReference type="PANTHER" id="PTHR30085:SF6">
    <property type="entry name" value="ABC TRANSPORTER GLUTAMINE-BINDING PROTEIN GLNH"/>
    <property type="match status" value="1"/>
</dbReference>
<dbReference type="PROSITE" id="PS51257">
    <property type="entry name" value="PROKAR_LIPOPROTEIN"/>
    <property type="match status" value="1"/>
</dbReference>
<dbReference type="EMBL" id="AZFC01000035">
    <property type="protein sequence ID" value="KRL46792.1"/>
    <property type="molecule type" value="Genomic_DNA"/>
</dbReference>
<accession>A0A0R1R0E2</accession>
<dbReference type="AlphaFoldDB" id="A0A0R1R0E2"/>
<comment type="caution">
    <text evidence="6">The sequence shown here is derived from an EMBL/GenBank/DDBJ whole genome shotgun (WGS) entry which is preliminary data.</text>
</comment>
<evidence type="ECO:0000313" key="7">
    <source>
        <dbReference type="Proteomes" id="UP000051835"/>
    </source>
</evidence>
<evidence type="ECO:0000259" key="5">
    <source>
        <dbReference type="SMART" id="SM00079"/>
    </source>
</evidence>
<dbReference type="GO" id="GO:0006865">
    <property type="term" value="P:amino acid transport"/>
    <property type="evidence" value="ECO:0007669"/>
    <property type="project" value="TreeGrafter"/>
</dbReference>
<feature type="domain" description="Solute-binding protein family 3/N-terminal" evidence="4">
    <location>
        <begin position="44"/>
        <end position="268"/>
    </location>
</feature>